<keyword evidence="1" id="KW-1133">Transmembrane helix</keyword>
<dbReference type="EMBL" id="LQPQ01000001">
    <property type="protein sequence ID" value="ORW87853.1"/>
    <property type="molecule type" value="Genomic_DNA"/>
</dbReference>
<comment type="caution">
    <text evidence="2">The sequence shown here is derived from an EMBL/GenBank/DDBJ whole genome shotgun (WGS) entry which is preliminary data.</text>
</comment>
<keyword evidence="1" id="KW-0812">Transmembrane</keyword>
<evidence type="ECO:0000256" key="1">
    <source>
        <dbReference type="SAM" id="Phobius"/>
    </source>
</evidence>
<gene>
    <name evidence="2" type="ORF">AWC22_00045</name>
</gene>
<evidence type="ECO:0000313" key="3">
    <source>
        <dbReference type="Proteomes" id="UP000193087"/>
    </source>
</evidence>
<evidence type="ECO:0008006" key="4">
    <source>
        <dbReference type="Google" id="ProtNLM"/>
    </source>
</evidence>
<dbReference type="STRING" id="486698.AWC22_00045"/>
<keyword evidence="3" id="KW-1185">Reference proteome</keyword>
<dbReference type="RefSeq" id="WP_085248177.1">
    <property type="nucleotide sequence ID" value="NZ_CAJMWJ010000004.1"/>
</dbReference>
<organism evidence="2 3">
    <name type="scientific">Mycobacterium riyadhense</name>
    <dbReference type="NCBI Taxonomy" id="486698"/>
    <lineage>
        <taxon>Bacteria</taxon>
        <taxon>Bacillati</taxon>
        <taxon>Actinomycetota</taxon>
        <taxon>Actinomycetes</taxon>
        <taxon>Mycobacteriales</taxon>
        <taxon>Mycobacteriaceae</taxon>
        <taxon>Mycobacterium</taxon>
    </lineage>
</organism>
<proteinExistence type="predicted"/>
<accession>A0A1X2DI61</accession>
<feature type="transmembrane region" description="Helical" evidence="1">
    <location>
        <begin position="21"/>
        <end position="42"/>
    </location>
</feature>
<reference evidence="2 3" key="1">
    <citation type="submission" date="2016-01" db="EMBL/GenBank/DDBJ databases">
        <title>The new phylogeny of the genus Mycobacterium.</title>
        <authorList>
            <person name="Tarcisio F."/>
            <person name="Conor M."/>
            <person name="Antonella G."/>
            <person name="Elisabetta G."/>
            <person name="Giulia F.S."/>
            <person name="Sara T."/>
            <person name="Anna F."/>
            <person name="Clotilde B."/>
            <person name="Roberto B."/>
            <person name="Veronica D.S."/>
            <person name="Fabio R."/>
            <person name="Monica P."/>
            <person name="Olivier J."/>
            <person name="Enrico T."/>
            <person name="Nicola S."/>
        </authorList>
    </citation>
    <scope>NUCLEOTIDE SEQUENCE [LARGE SCALE GENOMIC DNA]</scope>
    <source>
        <strain evidence="2 3">DSM 45176</strain>
    </source>
</reference>
<dbReference type="AlphaFoldDB" id="A0A1X2DI61"/>
<evidence type="ECO:0000313" key="2">
    <source>
        <dbReference type="EMBL" id="ORW87853.1"/>
    </source>
</evidence>
<name>A0A1X2DI61_9MYCO</name>
<dbReference type="GeneID" id="93497841"/>
<dbReference type="OrthoDB" id="4545310at2"/>
<dbReference type="Pfam" id="PF12642">
    <property type="entry name" value="TpcC"/>
    <property type="match status" value="1"/>
</dbReference>
<keyword evidence="1" id="KW-0472">Membrane</keyword>
<dbReference type="InterPro" id="IPR024735">
    <property type="entry name" value="TcpC"/>
</dbReference>
<sequence length="322" mass="33676">MRLNNTWSSRLSTSASTATKVGRLTLICLAALGGLHVFWQFMFGQPPDVVTPARSVVNKSSVVSAFAQDYVATWLTATASNSAALTQFVSVNVNDLRLPSTQAVVISAPTVVAVTYEGDAAKDGNCEVFSVVVGVNERPYESASPARALYRVPVLWSKLGPRAASLPARVEGPGPGADLPMAYPATLAASDNAFQVVSGFISAYLTGDGSVDRYVTSDSKLVGLGKVYQEQTDTQGHRIPLVTGVSATSTPPTTPAEGQAMRVLAQVVAVTAQYAEVHLVYPLTLRGVGGHWSVAAIDRAPVMSQADDLVPIVAAASAQASR</sequence>
<dbReference type="Proteomes" id="UP000193087">
    <property type="component" value="Unassembled WGS sequence"/>
</dbReference>
<protein>
    <recommendedName>
        <fullName evidence="4">Conjugative transposon protein TcpC</fullName>
    </recommendedName>
</protein>